<comment type="caution">
    <text evidence="6">The sequence shown here is derived from an EMBL/GenBank/DDBJ whole genome shotgun (WGS) entry which is preliminary data.</text>
</comment>
<dbReference type="PANTHER" id="PTHR21277:SF5">
    <property type="entry name" value="TRANSCRIPTIONAL ADAPTER 1"/>
    <property type="match status" value="1"/>
</dbReference>
<keyword evidence="2" id="KW-0805">Transcription regulation</keyword>
<sequence length="505" mass="54802">MASMVRSESIAEPSSTPTLSSKTLPAVNGASSAAAAPGASGTPLKPATTNSTKSSAPRIDIEPLYTALKAHIGDHWAAYKEAISLFVLGESWAIGAEERASPAAALALTSLSHDFVCALQPAPAHNPCMLYVSAELTCCPPTTGRLNQQELSRRIDWFIAADSAREHLHNQLVAAIYANTTRDPPEPGVASWVSANDKPSATSKPSSGDAAELRLKTEVKELQGRERKRLKAIPDDPTDYFTREMQEYHAAKQISLPDPGASSAAGFSKTSADWDLEIRKRYAQPLCTETFEFPDTAAIEARMTPICYEEGIASGASPDAAGFMNIATETFIKEILSNILGRVRSNGDDYIKTAAYKRQLQREEEMWLQGEVQRSPAGLLPVEIDESKNRKPLNMGDLRIALELGDSYLGQVPLITAGILNARYYDGESYEAEKMDFEEYNASTHNTAVARLTNGPVINGVNGTNGTHHDPDEMMIDDDWGWQGVTTKDREAINSVLDDILTIGQ</sequence>
<dbReference type="InterPro" id="IPR024738">
    <property type="entry name" value="Hfi1/Tada1"/>
</dbReference>
<accession>A0ABQ8GU19</accession>
<proteinExistence type="predicted"/>
<reference evidence="6 7" key="1">
    <citation type="journal article" date="2021" name="Nat. Commun.">
        <title>Genetic determinants of endophytism in the Arabidopsis root mycobiome.</title>
        <authorList>
            <person name="Mesny F."/>
            <person name="Miyauchi S."/>
            <person name="Thiergart T."/>
            <person name="Pickel B."/>
            <person name="Atanasova L."/>
            <person name="Karlsson M."/>
            <person name="Huettel B."/>
            <person name="Barry K.W."/>
            <person name="Haridas S."/>
            <person name="Chen C."/>
            <person name="Bauer D."/>
            <person name="Andreopoulos W."/>
            <person name="Pangilinan J."/>
            <person name="LaButti K."/>
            <person name="Riley R."/>
            <person name="Lipzen A."/>
            <person name="Clum A."/>
            <person name="Drula E."/>
            <person name="Henrissat B."/>
            <person name="Kohler A."/>
            <person name="Grigoriev I.V."/>
            <person name="Martin F.M."/>
            <person name="Hacquard S."/>
        </authorList>
    </citation>
    <scope>NUCLEOTIDE SEQUENCE [LARGE SCALE GENOMIC DNA]</scope>
    <source>
        <strain evidence="6 7">MPI-SDFR-AT-0080</strain>
    </source>
</reference>
<protein>
    <submittedName>
        <fullName evidence="6">Transcriptional regulator of RNA polII, SAGA, subunit-domain-containing protein</fullName>
    </submittedName>
</protein>
<evidence type="ECO:0000313" key="6">
    <source>
        <dbReference type="EMBL" id="KAH7064758.1"/>
    </source>
</evidence>
<evidence type="ECO:0000256" key="2">
    <source>
        <dbReference type="ARBA" id="ARBA00023015"/>
    </source>
</evidence>
<feature type="region of interest" description="Disordered" evidence="5">
    <location>
        <begin position="186"/>
        <end position="212"/>
    </location>
</feature>
<evidence type="ECO:0000313" key="7">
    <source>
        <dbReference type="Proteomes" id="UP000774617"/>
    </source>
</evidence>
<keyword evidence="3" id="KW-0804">Transcription</keyword>
<dbReference type="Proteomes" id="UP000774617">
    <property type="component" value="Unassembled WGS sequence"/>
</dbReference>
<evidence type="ECO:0000256" key="1">
    <source>
        <dbReference type="ARBA" id="ARBA00004123"/>
    </source>
</evidence>
<feature type="region of interest" description="Disordered" evidence="5">
    <location>
        <begin position="1"/>
        <end position="55"/>
    </location>
</feature>
<organism evidence="6 7">
    <name type="scientific">Macrophomina phaseolina</name>
    <dbReference type="NCBI Taxonomy" id="35725"/>
    <lineage>
        <taxon>Eukaryota</taxon>
        <taxon>Fungi</taxon>
        <taxon>Dikarya</taxon>
        <taxon>Ascomycota</taxon>
        <taxon>Pezizomycotina</taxon>
        <taxon>Dothideomycetes</taxon>
        <taxon>Dothideomycetes incertae sedis</taxon>
        <taxon>Botryosphaeriales</taxon>
        <taxon>Botryosphaeriaceae</taxon>
        <taxon>Macrophomina</taxon>
    </lineage>
</organism>
<keyword evidence="4" id="KW-0539">Nucleus</keyword>
<evidence type="ECO:0000256" key="3">
    <source>
        <dbReference type="ARBA" id="ARBA00023163"/>
    </source>
</evidence>
<gene>
    <name evidence="6" type="ORF">B0J12DRAFT_748329</name>
</gene>
<evidence type="ECO:0000256" key="4">
    <source>
        <dbReference type="ARBA" id="ARBA00023242"/>
    </source>
</evidence>
<feature type="compositionally biased region" description="Low complexity" evidence="5">
    <location>
        <begin position="13"/>
        <end position="41"/>
    </location>
</feature>
<dbReference type="PANTHER" id="PTHR21277">
    <property type="entry name" value="TRANSCRIPTIONAL ADAPTER 1"/>
    <property type="match status" value="1"/>
</dbReference>
<name>A0ABQ8GU19_9PEZI</name>
<dbReference type="EMBL" id="JAGTJR010000001">
    <property type="protein sequence ID" value="KAH7064758.1"/>
    <property type="molecule type" value="Genomic_DNA"/>
</dbReference>
<dbReference type="Pfam" id="PF12767">
    <property type="entry name" value="SAGA-Tad1"/>
    <property type="match status" value="1"/>
</dbReference>
<feature type="compositionally biased region" description="Polar residues" evidence="5">
    <location>
        <begin position="193"/>
        <end position="206"/>
    </location>
</feature>
<keyword evidence="7" id="KW-1185">Reference proteome</keyword>
<evidence type="ECO:0000256" key="5">
    <source>
        <dbReference type="SAM" id="MobiDB-lite"/>
    </source>
</evidence>
<comment type="subcellular location">
    <subcellularLocation>
        <location evidence="1">Nucleus</location>
    </subcellularLocation>
</comment>